<proteinExistence type="predicted"/>
<name>A0A077F5P3_9PSED</name>
<organism evidence="2 3">
    <name type="scientific">Pseudomonas alkylphenolica</name>
    <dbReference type="NCBI Taxonomy" id="237609"/>
    <lineage>
        <taxon>Bacteria</taxon>
        <taxon>Pseudomonadati</taxon>
        <taxon>Pseudomonadota</taxon>
        <taxon>Gammaproteobacteria</taxon>
        <taxon>Pseudomonadales</taxon>
        <taxon>Pseudomonadaceae</taxon>
        <taxon>Pseudomonas</taxon>
    </lineage>
</organism>
<sequence>MSESNPLAQMANFLYGAGTPTAGLNLNPEEASREAQRRYPHKQYCLVTQWMLVDLLVADPALWAVEHPGKVPRLVLAHNIVFDSAGRFPPGYWVRSTFQVSYAEEGFFETGNTVYALLGEGCSKTEALEVVFSLY</sequence>
<dbReference type="KEGG" id="palk:PSAKL28_00310"/>
<dbReference type="eggNOG" id="ENOG502ZJUS">
    <property type="taxonomic scope" value="Bacteria"/>
</dbReference>
<evidence type="ECO:0000259" key="1">
    <source>
        <dbReference type="Pfam" id="PF22275"/>
    </source>
</evidence>
<accession>A0A077F5P3</accession>
<gene>
    <name evidence="2" type="ORF">PSAKL28_00310</name>
</gene>
<dbReference type="Pfam" id="PF22275">
    <property type="entry name" value="DUF6957"/>
    <property type="match status" value="1"/>
</dbReference>
<dbReference type="Proteomes" id="UP000028931">
    <property type="component" value="Chromosome"/>
</dbReference>
<evidence type="ECO:0000313" key="2">
    <source>
        <dbReference type="EMBL" id="AIL59269.1"/>
    </source>
</evidence>
<dbReference type="EMBL" id="CP009048">
    <property type="protein sequence ID" value="AIL59269.1"/>
    <property type="molecule type" value="Genomic_DNA"/>
</dbReference>
<feature type="domain" description="DUF6957" evidence="1">
    <location>
        <begin position="23"/>
        <end position="133"/>
    </location>
</feature>
<evidence type="ECO:0000313" key="3">
    <source>
        <dbReference type="Proteomes" id="UP000028931"/>
    </source>
</evidence>
<reference evidence="2 3" key="1">
    <citation type="submission" date="2014-07" db="EMBL/GenBank/DDBJ databases">
        <authorList>
            <person name="Lee K."/>
            <person name="Lim J.Y."/>
            <person name="Hwang I."/>
        </authorList>
    </citation>
    <scope>NUCLEOTIDE SEQUENCE [LARGE SCALE GENOMIC DNA]</scope>
    <source>
        <strain evidence="2 3">KL28</strain>
    </source>
</reference>
<dbReference type="HOGENOM" id="CLU_133261_0_0_6"/>
<protein>
    <recommendedName>
        <fullName evidence="1">DUF6957 domain-containing protein</fullName>
    </recommendedName>
</protein>
<dbReference type="AlphaFoldDB" id="A0A077F5P3"/>
<dbReference type="RefSeq" id="WP_038605071.1">
    <property type="nucleotide sequence ID" value="NZ_CP009048.1"/>
</dbReference>
<dbReference type="InterPro" id="IPR054232">
    <property type="entry name" value="DUF6957"/>
</dbReference>
<dbReference type="OrthoDB" id="7020948at2"/>